<evidence type="ECO:0000259" key="1">
    <source>
        <dbReference type="Pfam" id="PF09356"/>
    </source>
</evidence>
<reference evidence="2 3" key="1">
    <citation type="submission" date="2019-06" db="EMBL/GenBank/DDBJ databases">
        <authorList>
            <person name="Jiang L."/>
        </authorList>
    </citation>
    <scope>NUCLEOTIDE SEQUENCE [LARGE SCALE GENOMIC DNA]</scope>
    <source>
        <strain evidence="2 3">YIM 48858</strain>
    </source>
</reference>
<gene>
    <name evidence="2" type="ORF">FHG71_06045</name>
</gene>
<evidence type="ECO:0000313" key="2">
    <source>
        <dbReference type="EMBL" id="TNC73400.1"/>
    </source>
</evidence>
<dbReference type="AlphaFoldDB" id="A0A5C4NHJ3"/>
<dbReference type="Pfam" id="PF09356">
    <property type="entry name" value="Phage_BR0599"/>
    <property type="match status" value="1"/>
</dbReference>
<protein>
    <submittedName>
        <fullName evidence="2">DUF2163 domain-containing protein</fullName>
    </submittedName>
</protein>
<dbReference type="EMBL" id="VDFV01000004">
    <property type="protein sequence ID" value="TNC73400.1"/>
    <property type="molecule type" value="Genomic_DNA"/>
</dbReference>
<dbReference type="RefSeq" id="WP_139080723.1">
    <property type="nucleotide sequence ID" value="NZ_VDFV01000004.1"/>
</dbReference>
<name>A0A5C4NHJ3_9RHOB</name>
<sequence length="286" mass="30854">MSLRDHLATGATTVARCWAVTRRDGVTLGFTDHDLPLHFEGIDFRPDSGLTASATVQGTGLSVDNAEAMGTLSSDAITDSDIDAGRYDEAAVRLWHVNWSDPAQRELRFRGTLGEIRREGRAFHAELRGLTEALNRPLGRLYQTTCGAALGDAACRFDLAAIAVAADCGATDGQTFRLSGLSLPPGWFRHGRLSVLTGAARGLSGVIRDDRMEGDTRLLALWSPLRAPLAPADRLRLELGCDKRADTCRLKFGNLVNFRGFPFIPGEDWLLSVPVPSGANDGGPLR</sequence>
<dbReference type="NCBIfam" id="TIGR02218">
    <property type="entry name" value="phg_TIGR02218"/>
    <property type="match status" value="1"/>
</dbReference>
<keyword evidence="3" id="KW-1185">Reference proteome</keyword>
<comment type="caution">
    <text evidence="2">The sequence shown here is derived from an EMBL/GenBank/DDBJ whole genome shotgun (WGS) entry which is preliminary data.</text>
</comment>
<dbReference type="Proteomes" id="UP000305709">
    <property type="component" value="Unassembled WGS sequence"/>
</dbReference>
<dbReference type="InterPro" id="IPR018964">
    <property type="entry name" value="Phage_phiJL001_Gp84_C"/>
</dbReference>
<accession>A0A5C4NHJ3</accession>
<proteinExistence type="predicted"/>
<evidence type="ECO:0000313" key="3">
    <source>
        <dbReference type="Proteomes" id="UP000305709"/>
    </source>
</evidence>
<dbReference type="Pfam" id="PF09931">
    <property type="entry name" value="Phage_phiJL001_Gp84_N"/>
    <property type="match status" value="1"/>
</dbReference>
<feature type="domain" description="Bacteriophage phiJL001 Gp84 C-terminal" evidence="1">
    <location>
        <begin position="186"/>
        <end position="268"/>
    </location>
</feature>
<dbReference type="InterPro" id="IPR011928">
    <property type="entry name" value="Phage_phiJL001_Gp84"/>
</dbReference>
<organism evidence="2 3">
    <name type="scientific">Rubellimicrobium roseum</name>
    <dbReference type="NCBI Taxonomy" id="687525"/>
    <lineage>
        <taxon>Bacteria</taxon>
        <taxon>Pseudomonadati</taxon>
        <taxon>Pseudomonadota</taxon>
        <taxon>Alphaproteobacteria</taxon>
        <taxon>Rhodobacterales</taxon>
        <taxon>Roseobacteraceae</taxon>
        <taxon>Rubellimicrobium</taxon>
    </lineage>
</organism>
<dbReference type="OrthoDB" id="1633386at2"/>